<sequence length="397" mass="46014">NYLTNYSSILSTVLFDGYDIHRPVIKALELMKKYTESASHYFADNEEIPIEGVIRPGIKEAVMEKSDNGQERINRINYEIVALQALRDKLRCKEIWVAGASRYRNPDEDLPTDFEERREENYKALKQPLDSEEFISTIKQNMINALTMLDTSMPKNTKVKILTEKNFVDSHGQSEVAFAFCHLLGFNLMPRLKGIHRQKLYRPDTGMMDAYPNLQPVLTRPINWDLIRQQYDQMIKYATALRLGTAETEAIMKRFTRNNLKHPTYLAMAELGKAIKTIFLCEYLKSEELRIEINEGLNVVENWNSANGFIFFGKGGEIATNRIEDQELAVLSLHLVQNCLVYINTLMIQKILSQNKWLELMTPEDLRALTPLIYSHINPYGNFALDMEERILIDYLQ</sequence>
<name>A0ABS8HWC8_9FIRM</name>
<comment type="caution">
    <text evidence="2">The sequence shown here is derived from an EMBL/GenBank/DDBJ whole genome shotgun (WGS) entry which is preliminary data.</text>
</comment>
<protein>
    <submittedName>
        <fullName evidence="2">Transposase</fullName>
    </submittedName>
</protein>
<proteinExistence type="predicted"/>
<dbReference type="InterPro" id="IPR002513">
    <property type="entry name" value="Tn3_Tnp_DDE_dom"/>
</dbReference>
<reference evidence="2" key="1">
    <citation type="submission" date="2021-11" db="EMBL/GenBank/DDBJ databases">
        <title>Description of a new species Pelosinus isolated from the bottom sediments of Lake Baikal.</title>
        <authorList>
            <person name="Zakharyuk A."/>
        </authorList>
    </citation>
    <scope>NUCLEOTIDE SEQUENCE</scope>
    <source>
        <strain evidence="2">Bkl1</strain>
    </source>
</reference>
<evidence type="ECO:0000259" key="1">
    <source>
        <dbReference type="Pfam" id="PF01526"/>
    </source>
</evidence>
<evidence type="ECO:0000313" key="3">
    <source>
        <dbReference type="Proteomes" id="UP001165492"/>
    </source>
</evidence>
<dbReference type="Proteomes" id="UP001165492">
    <property type="component" value="Unassembled WGS sequence"/>
</dbReference>
<gene>
    <name evidence="2" type="ORF">LMF89_13070</name>
</gene>
<evidence type="ECO:0000313" key="2">
    <source>
        <dbReference type="EMBL" id="MCC5466284.1"/>
    </source>
</evidence>
<feature type="non-terminal residue" evidence="2">
    <location>
        <position position="1"/>
    </location>
</feature>
<feature type="domain" description="Tn3 transposase DDE" evidence="1">
    <location>
        <begin position="137"/>
        <end position="383"/>
    </location>
</feature>
<dbReference type="EMBL" id="JAJHJB010000017">
    <property type="protein sequence ID" value="MCC5466284.1"/>
    <property type="molecule type" value="Genomic_DNA"/>
</dbReference>
<organism evidence="2 3">
    <name type="scientific">Pelosinus baikalensis</name>
    <dbReference type="NCBI Taxonomy" id="2892015"/>
    <lineage>
        <taxon>Bacteria</taxon>
        <taxon>Bacillati</taxon>
        <taxon>Bacillota</taxon>
        <taxon>Negativicutes</taxon>
        <taxon>Selenomonadales</taxon>
        <taxon>Sporomusaceae</taxon>
        <taxon>Pelosinus</taxon>
    </lineage>
</organism>
<accession>A0ABS8HWC8</accession>
<keyword evidence="3" id="KW-1185">Reference proteome</keyword>
<dbReference type="Pfam" id="PF01526">
    <property type="entry name" value="DDE_Tnp_Tn3"/>
    <property type="match status" value="1"/>
</dbReference>
<dbReference type="RefSeq" id="WP_229535455.1">
    <property type="nucleotide sequence ID" value="NZ_JAJHJB010000017.1"/>
</dbReference>